<evidence type="ECO:0000256" key="2">
    <source>
        <dbReference type="ARBA" id="ARBA00005992"/>
    </source>
</evidence>
<evidence type="ECO:0000256" key="6">
    <source>
        <dbReference type="ARBA" id="ARBA00023316"/>
    </source>
</evidence>
<keyword evidence="5 7" id="KW-0573">Peptidoglycan synthesis</keyword>
<dbReference type="InterPro" id="IPR038063">
    <property type="entry name" value="Transpep_catalytic_dom"/>
</dbReference>
<dbReference type="InterPro" id="IPR005490">
    <property type="entry name" value="LD_TPept_cat_dom"/>
</dbReference>
<evidence type="ECO:0000256" key="8">
    <source>
        <dbReference type="SAM" id="MobiDB-lite"/>
    </source>
</evidence>
<evidence type="ECO:0000313" key="10">
    <source>
        <dbReference type="EMBL" id="MDN3708516.1"/>
    </source>
</evidence>
<evidence type="ECO:0000256" key="4">
    <source>
        <dbReference type="ARBA" id="ARBA00022960"/>
    </source>
</evidence>
<dbReference type="Proteomes" id="UP001242368">
    <property type="component" value="Unassembled WGS sequence"/>
</dbReference>
<name>A0ABT8CXS3_9FLAO</name>
<accession>A0ABT8CXS3</accession>
<dbReference type="EMBL" id="JAUFQU010000001">
    <property type="protein sequence ID" value="MDN3708516.1"/>
    <property type="molecule type" value="Genomic_DNA"/>
</dbReference>
<proteinExistence type="inferred from homology"/>
<feature type="region of interest" description="Disordered" evidence="8">
    <location>
        <begin position="325"/>
        <end position="345"/>
    </location>
</feature>
<dbReference type="InterPro" id="IPR050979">
    <property type="entry name" value="LD-transpeptidase"/>
</dbReference>
<dbReference type="CDD" id="cd16913">
    <property type="entry name" value="YkuD_like"/>
    <property type="match status" value="1"/>
</dbReference>
<evidence type="ECO:0000313" key="11">
    <source>
        <dbReference type="EMBL" id="MDN3708865.1"/>
    </source>
</evidence>
<dbReference type="SUPFAM" id="SSF141523">
    <property type="entry name" value="L,D-transpeptidase catalytic domain-like"/>
    <property type="match status" value="1"/>
</dbReference>
<evidence type="ECO:0000313" key="12">
    <source>
        <dbReference type="Proteomes" id="UP001242368"/>
    </source>
</evidence>
<keyword evidence="12" id="KW-1185">Reference proteome</keyword>
<protein>
    <submittedName>
        <fullName evidence="10">L,D-transpeptidase</fullName>
        <ecNumber evidence="10">2.-.-.-</ecNumber>
    </submittedName>
</protein>
<evidence type="ECO:0000256" key="7">
    <source>
        <dbReference type="PROSITE-ProRule" id="PRU01373"/>
    </source>
</evidence>
<sequence>MRKTLIFTTISLLFLMLGSCKKEQKDEIIPDHDTIRSHPAEKIDSLTIKAQDSIAREDSLQLVKKKRADKYAIYNGQEYMSWPIKVSDSLRKAFYKKYSKEEIYIIAALNRIDTDNINRRDTIIVPKEVRTDIMSYSPFPHELTILDSIPKIAVFSYPIQAYALYEKGVLVKWGPTNMGKKTAQTPRGLFFTNWKGRKIKSTANDEWILNWNFNISNSGGVGWHQYALPGYPASHSCLRLLDADAQWMYNWADQWVLENKNTVKVKGTPVIVYGDYAFGKKGIWNDLVKDPQATTISVSQMNEVISKHLPEIRKQQKIRELYNEEKQLQKSDKQAETAKISKDSL</sequence>
<evidence type="ECO:0000256" key="5">
    <source>
        <dbReference type="ARBA" id="ARBA00022984"/>
    </source>
</evidence>
<feature type="active site" description="Nucleophile" evidence="7">
    <location>
        <position position="237"/>
    </location>
</feature>
<evidence type="ECO:0000259" key="9">
    <source>
        <dbReference type="PROSITE" id="PS52029"/>
    </source>
</evidence>
<dbReference type="PANTHER" id="PTHR30582">
    <property type="entry name" value="L,D-TRANSPEPTIDASE"/>
    <property type="match status" value="1"/>
</dbReference>
<keyword evidence="3 10" id="KW-0808">Transferase</keyword>
<organism evidence="10 12">
    <name type="scientific">Paenimyroides ceti</name>
    <dbReference type="NCBI Taxonomy" id="395087"/>
    <lineage>
        <taxon>Bacteria</taxon>
        <taxon>Pseudomonadati</taxon>
        <taxon>Bacteroidota</taxon>
        <taxon>Flavobacteriia</taxon>
        <taxon>Flavobacteriales</taxon>
        <taxon>Flavobacteriaceae</taxon>
        <taxon>Paenimyroides</taxon>
    </lineage>
</organism>
<reference evidence="10" key="1">
    <citation type="journal article" date="2014" name="Int. J. Syst. Evol. Microbiol.">
        <title>Complete genome of a new Firmicutes species belonging to the dominant human colonic microbiota ('Ruminococcus bicirculans') reveals two chromosomes and a selective capacity to utilize plant glucans.</title>
        <authorList>
            <consortium name="NISC Comparative Sequencing Program"/>
            <person name="Wegmann U."/>
            <person name="Louis P."/>
            <person name="Goesmann A."/>
            <person name="Henrissat B."/>
            <person name="Duncan S.H."/>
            <person name="Flint H.J."/>
        </authorList>
    </citation>
    <scope>NUCLEOTIDE SEQUENCE</scope>
    <source>
        <strain evidence="10">CECT 7184</strain>
    </source>
</reference>
<reference evidence="12" key="2">
    <citation type="journal article" date="2019" name="Int. J. Syst. Evol. Microbiol.">
        <title>The Global Catalogue of Microorganisms (GCM) 10K type strain sequencing project: providing services to taxonomists for standard genome sequencing and annotation.</title>
        <authorList>
            <consortium name="The Broad Institute Genomics Platform"/>
            <consortium name="The Broad Institute Genome Sequencing Center for Infectious Disease"/>
            <person name="Wu L."/>
            <person name="Ma J."/>
        </authorList>
    </citation>
    <scope>NUCLEOTIDE SEQUENCE [LARGE SCALE GENOMIC DNA]</scope>
    <source>
        <strain evidence="12">CECT 7184</strain>
    </source>
</reference>
<feature type="active site" description="Proton donor/acceptor" evidence="7">
    <location>
        <position position="224"/>
    </location>
</feature>
<dbReference type="Gene3D" id="2.40.440.10">
    <property type="entry name" value="L,D-transpeptidase catalytic domain-like"/>
    <property type="match status" value="1"/>
</dbReference>
<evidence type="ECO:0000256" key="3">
    <source>
        <dbReference type="ARBA" id="ARBA00022679"/>
    </source>
</evidence>
<gene>
    <name evidence="10" type="ORF">QW060_15550</name>
    <name evidence="11" type="ORF">QW060_17380</name>
</gene>
<comment type="caution">
    <text evidence="10">The sequence shown here is derived from an EMBL/GenBank/DDBJ whole genome shotgun (WGS) entry which is preliminary data.</text>
</comment>
<dbReference type="PANTHER" id="PTHR30582:SF2">
    <property type="entry name" value="L,D-TRANSPEPTIDASE YCIB-RELATED"/>
    <property type="match status" value="1"/>
</dbReference>
<comment type="similarity">
    <text evidence="2">Belongs to the YkuD family.</text>
</comment>
<dbReference type="GO" id="GO:0016740">
    <property type="term" value="F:transferase activity"/>
    <property type="evidence" value="ECO:0007669"/>
    <property type="project" value="UniProtKB-KW"/>
</dbReference>
<keyword evidence="6 7" id="KW-0961">Cell wall biogenesis/degradation</keyword>
<dbReference type="EMBL" id="JAUFQU010000003">
    <property type="protein sequence ID" value="MDN3708865.1"/>
    <property type="molecule type" value="Genomic_DNA"/>
</dbReference>
<dbReference type="RefSeq" id="WP_290364379.1">
    <property type="nucleotide sequence ID" value="NZ_JAUFQU010000001.1"/>
</dbReference>
<dbReference type="Pfam" id="PF03734">
    <property type="entry name" value="YkuD"/>
    <property type="match status" value="1"/>
</dbReference>
<keyword evidence="4 7" id="KW-0133">Cell shape</keyword>
<feature type="domain" description="L,D-TPase catalytic" evidence="9">
    <location>
        <begin position="151"/>
        <end position="273"/>
    </location>
</feature>
<dbReference type="PROSITE" id="PS51257">
    <property type="entry name" value="PROKAR_LIPOPROTEIN"/>
    <property type="match status" value="1"/>
</dbReference>
<reference evidence="10" key="3">
    <citation type="submission" date="2023-06" db="EMBL/GenBank/DDBJ databases">
        <authorList>
            <person name="Lucena T."/>
            <person name="Sun Q."/>
        </authorList>
    </citation>
    <scope>NUCLEOTIDE SEQUENCE</scope>
    <source>
        <strain evidence="10">CECT 7184</strain>
    </source>
</reference>
<comment type="pathway">
    <text evidence="1 7">Cell wall biogenesis; peptidoglycan biosynthesis.</text>
</comment>
<dbReference type="EC" id="2.-.-.-" evidence="10"/>
<dbReference type="PROSITE" id="PS52029">
    <property type="entry name" value="LD_TPASE"/>
    <property type="match status" value="1"/>
</dbReference>
<evidence type="ECO:0000256" key="1">
    <source>
        <dbReference type="ARBA" id="ARBA00004752"/>
    </source>
</evidence>